<dbReference type="EMBL" id="JAATIS010004040">
    <property type="protein sequence ID" value="KAG2462784.1"/>
    <property type="molecule type" value="Genomic_DNA"/>
</dbReference>
<feature type="domain" description="BLOC-2 complex member HPS6 N-terminal" evidence="2">
    <location>
        <begin position="1"/>
        <end position="373"/>
    </location>
</feature>
<protein>
    <submittedName>
        <fullName evidence="4">HPS6 protein</fullName>
    </submittedName>
</protein>
<dbReference type="GO" id="GO:0031084">
    <property type="term" value="C:BLOC-2 complex"/>
    <property type="evidence" value="ECO:0007669"/>
    <property type="project" value="TreeGrafter"/>
</dbReference>
<dbReference type="InterPro" id="IPR046822">
    <property type="entry name" value="HPS6_C"/>
</dbReference>
<proteinExistence type="predicted"/>
<dbReference type="GO" id="GO:0032418">
    <property type="term" value="P:lysosome localization"/>
    <property type="evidence" value="ECO:0007669"/>
    <property type="project" value="TreeGrafter"/>
</dbReference>
<evidence type="ECO:0000256" key="1">
    <source>
        <dbReference type="SAM" id="MobiDB-lite"/>
    </source>
</evidence>
<dbReference type="Pfam" id="PF20468">
    <property type="entry name" value="HPS6_C"/>
    <property type="match status" value="1"/>
</dbReference>
<feature type="non-terminal residue" evidence="4">
    <location>
        <position position="1"/>
    </location>
</feature>
<name>A0A8X7X7Z8_POLSE</name>
<dbReference type="GO" id="GO:0005765">
    <property type="term" value="C:lysosomal membrane"/>
    <property type="evidence" value="ECO:0007669"/>
    <property type="project" value="TreeGrafter"/>
</dbReference>
<dbReference type="GO" id="GO:0072657">
    <property type="term" value="P:protein localization to membrane"/>
    <property type="evidence" value="ECO:0007669"/>
    <property type="project" value="TreeGrafter"/>
</dbReference>
<comment type="caution">
    <text evidence="4">The sequence shown here is derived from an EMBL/GenBank/DDBJ whole genome shotgun (WGS) entry which is preliminary data.</text>
</comment>
<evidence type="ECO:0000313" key="4">
    <source>
        <dbReference type="EMBL" id="KAG2462784.1"/>
    </source>
</evidence>
<dbReference type="AlphaFoldDB" id="A0A8X7X7Z8"/>
<reference evidence="4 5" key="1">
    <citation type="journal article" date="2021" name="Cell">
        <title>Tracing the genetic footprints of vertebrate landing in non-teleost ray-finned fishes.</title>
        <authorList>
            <person name="Bi X."/>
            <person name="Wang K."/>
            <person name="Yang L."/>
            <person name="Pan H."/>
            <person name="Jiang H."/>
            <person name="Wei Q."/>
            <person name="Fang M."/>
            <person name="Yu H."/>
            <person name="Zhu C."/>
            <person name="Cai Y."/>
            <person name="He Y."/>
            <person name="Gan X."/>
            <person name="Zeng H."/>
            <person name="Yu D."/>
            <person name="Zhu Y."/>
            <person name="Jiang H."/>
            <person name="Qiu Q."/>
            <person name="Yang H."/>
            <person name="Zhang Y.E."/>
            <person name="Wang W."/>
            <person name="Zhu M."/>
            <person name="He S."/>
            <person name="Zhang G."/>
        </authorList>
    </citation>
    <scope>NUCLEOTIDE SEQUENCE [LARGE SCALE GENOMIC DNA]</scope>
    <source>
        <strain evidence="4">Bchr_013</strain>
    </source>
</reference>
<evidence type="ECO:0000259" key="3">
    <source>
        <dbReference type="Pfam" id="PF20468"/>
    </source>
</evidence>
<feature type="non-terminal residue" evidence="4">
    <location>
        <position position="818"/>
    </location>
</feature>
<sequence length="818" mass="91390">MKGFILEQLTDLSDFTRSGDLLEVLNPIEGNYQVWDLVRVSPDERHIHVLLPGGLRTFDRVSRAHPLPKACGSNLDLTNRPAPVLELLYLDIGIKGSAALVAVVLQNGRVEFWNYSEQKGGWDLLQTSELCDSSKAKVVSVCHSGRLLVWCEERRTPECTLLRYCVCWRSYEVEERSVHLGGATIALFNCPIFSVLASGDLIYMLPCKNDSLQNVSKFFLTLYTKHDRIAVCSLDKGELISRHVGKYNQYDFKKLMRDCIGVLAASSPPQIRGVCPTGSAGLILALGSGNISLLEKNTVVRQIFSMDDNHSVSIMQVYGPFLAFIAGRTLYILDIICGLLLEKITLKTDAMLSRNAAAETTIHLFSGTGLYSVKVTHQEPSAIKPDTVLAEFVFEEACKYYQRRSLSSTQLTVEKLKNGGMFQAPIALSSIIGNYLQGRNGIDLKPEKSNNSRLLASLDTELKSLVALEELKSQVVAASEAELASYCGTLVEQEIRRLLYSDMEADNLLYLNYIFRTFSSEFWQALQSLFQFHCNREVSLSTGVPPEVWKTVLCPAAISVNNGQQQHQPLPVFELICHSLFRFQPKWLPKFVELAQQQSGTTSWKDNPENTPLYKRALALLPNRGEKLGLEVELLLCSQRPNAIMQAFRILIEQRQWEQVTNVAKHFSQQSPLLNKEIFTTILSEVSQHRDLDPYLDLLWSLCPEDMTVTSILNIVLKSLPPSDKQPEPFLPSGHGASQMTVGVLKPLLDKVLQRETKPREGYADILHASGFPPPTPPRVRKGIPSSVAESEAHPQTSEPVFKLQPANLPAENGFVFL</sequence>
<dbReference type="Pfam" id="PF15702">
    <property type="entry name" value="HPS6"/>
    <property type="match status" value="1"/>
</dbReference>
<keyword evidence="5" id="KW-1185">Reference proteome</keyword>
<evidence type="ECO:0000259" key="2">
    <source>
        <dbReference type="Pfam" id="PF15702"/>
    </source>
</evidence>
<feature type="region of interest" description="Disordered" evidence="1">
    <location>
        <begin position="766"/>
        <end position="799"/>
    </location>
</feature>
<dbReference type="Proteomes" id="UP000886611">
    <property type="component" value="Unassembled WGS sequence"/>
</dbReference>
<accession>A0A8X7X7Z8</accession>
<dbReference type="OrthoDB" id="8581967at2759"/>
<evidence type="ECO:0000313" key="5">
    <source>
        <dbReference type="Proteomes" id="UP000886611"/>
    </source>
</evidence>
<dbReference type="PANTHER" id="PTHR14696:SF2">
    <property type="entry name" value="BLOC-2 COMPLEX MEMBER HPS6"/>
    <property type="match status" value="1"/>
</dbReference>
<organism evidence="4 5">
    <name type="scientific">Polypterus senegalus</name>
    <name type="common">Senegal bichir</name>
    <dbReference type="NCBI Taxonomy" id="55291"/>
    <lineage>
        <taxon>Eukaryota</taxon>
        <taxon>Metazoa</taxon>
        <taxon>Chordata</taxon>
        <taxon>Craniata</taxon>
        <taxon>Vertebrata</taxon>
        <taxon>Euteleostomi</taxon>
        <taxon>Actinopterygii</taxon>
        <taxon>Polypteriformes</taxon>
        <taxon>Polypteridae</taxon>
        <taxon>Polypterus</taxon>
    </lineage>
</organism>
<dbReference type="PANTHER" id="PTHR14696">
    <property type="entry name" value="HERMANSKY-PUDLAK SYNDROME 6 PROTEIN"/>
    <property type="match status" value="1"/>
</dbReference>
<dbReference type="InterPro" id="IPR017218">
    <property type="entry name" value="BLOC-2_complex_Hps6_subunit"/>
</dbReference>
<gene>
    <name evidence="4" type="primary">Hps6</name>
    <name evidence="4" type="ORF">GTO96_0001675</name>
</gene>
<dbReference type="InterPro" id="IPR046823">
    <property type="entry name" value="HPS6_N"/>
</dbReference>
<feature type="domain" description="BLOC-2 complex member HPS6 C-terminal" evidence="3">
    <location>
        <begin position="391"/>
        <end position="779"/>
    </location>
</feature>